<dbReference type="Pfam" id="PF06470">
    <property type="entry name" value="SMC_hinge"/>
    <property type="match status" value="1"/>
</dbReference>
<protein>
    <submittedName>
        <fullName evidence="4">ATP-binding protein</fullName>
    </submittedName>
</protein>
<name>A0ABV9MSJ0_9ENTE</name>
<dbReference type="GO" id="GO:0005524">
    <property type="term" value="F:ATP binding"/>
    <property type="evidence" value="ECO:0007669"/>
    <property type="project" value="UniProtKB-KW"/>
</dbReference>
<dbReference type="Gene3D" id="3.40.50.300">
    <property type="entry name" value="P-loop containing nucleotide triphosphate hydrolases"/>
    <property type="match status" value="1"/>
</dbReference>
<comment type="caution">
    <text evidence="4">The sequence shown here is derived from an EMBL/GenBank/DDBJ whole genome shotgun (WGS) entry which is preliminary data.</text>
</comment>
<gene>
    <name evidence="4" type="ORF">ACFO5I_04420</name>
</gene>
<evidence type="ECO:0000256" key="2">
    <source>
        <dbReference type="SAM" id="Coils"/>
    </source>
</evidence>
<keyword evidence="5" id="KW-1185">Reference proteome</keyword>
<accession>A0ABV9MSJ0</accession>
<organism evidence="4 5">
    <name type="scientific">Enterococcus lemanii</name>
    <dbReference type="NCBI Taxonomy" id="1159752"/>
    <lineage>
        <taxon>Bacteria</taxon>
        <taxon>Bacillati</taxon>
        <taxon>Bacillota</taxon>
        <taxon>Bacilli</taxon>
        <taxon>Lactobacillales</taxon>
        <taxon>Enterococcaceae</taxon>
        <taxon>Enterococcus</taxon>
    </lineage>
</organism>
<dbReference type="Proteomes" id="UP001595969">
    <property type="component" value="Unassembled WGS sequence"/>
</dbReference>
<dbReference type="RefSeq" id="WP_204655159.1">
    <property type="nucleotide sequence ID" value="NZ_JAFBFD010000063.1"/>
</dbReference>
<proteinExistence type="predicted"/>
<dbReference type="SUPFAM" id="SSF52540">
    <property type="entry name" value="P-loop containing nucleoside triphosphate hydrolases"/>
    <property type="match status" value="2"/>
</dbReference>
<keyword evidence="4" id="KW-0547">Nucleotide-binding</keyword>
<feature type="coiled-coil region" evidence="2">
    <location>
        <begin position="399"/>
        <end position="426"/>
    </location>
</feature>
<dbReference type="InterPro" id="IPR036277">
    <property type="entry name" value="SMC_hinge_sf"/>
</dbReference>
<dbReference type="InterPro" id="IPR010935">
    <property type="entry name" value="SMC_hinge"/>
</dbReference>
<evidence type="ECO:0000259" key="3">
    <source>
        <dbReference type="Pfam" id="PF06470"/>
    </source>
</evidence>
<evidence type="ECO:0000313" key="4">
    <source>
        <dbReference type="EMBL" id="MFC4718971.1"/>
    </source>
</evidence>
<keyword evidence="4" id="KW-0067">ATP-binding</keyword>
<dbReference type="Pfam" id="PF13555">
    <property type="entry name" value="AAA_29"/>
    <property type="match status" value="1"/>
</dbReference>
<feature type="domain" description="SMC hinge" evidence="3">
    <location>
        <begin position="468"/>
        <end position="574"/>
    </location>
</feature>
<feature type="coiled-coil region" evidence="2">
    <location>
        <begin position="681"/>
        <end position="798"/>
    </location>
</feature>
<dbReference type="SUPFAM" id="SSF75553">
    <property type="entry name" value="Smc hinge domain"/>
    <property type="match status" value="1"/>
</dbReference>
<feature type="coiled-coil region" evidence="2">
    <location>
        <begin position="609"/>
        <end position="636"/>
    </location>
</feature>
<dbReference type="EMBL" id="JBHSGS010000025">
    <property type="protein sequence ID" value="MFC4718971.1"/>
    <property type="molecule type" value="Genomic_DNA"/>
</dbReference>
<sequence length="889" mass="104663">MIQLKRLLMIHWQSYNFQVVDFSQVTLLTGQTGVGKSTIIDALNVVLLGEKQKHIFNKAANENSARTFESYLYGKFGDDGGEGFLYLRKDNFTSYVVAEFYNKDEAKYFCCGFVADCYKDLGTPNFQWFTLPSRLPTNYFIDQQTSTPYSVSELIYQNQGKEKEDWFQFWSTDKDYRKMIAGLFGQVRDDYRRLLKQSVSFTPVKDIKAFLTDFVSETQSLIPVETMQRSIYNYKALELESEKMQQKIQQLEILLKEIDRLNKNNQTKQRQITFIEKAKLDWLVYQEKTLKESIQKNKAQKDALEVELTQLNEKNQFLKKEKENIQREKEQLAVLQDQAYLQGKMKDEKNQLERITKETTYAEATVRDLKNWVGQLDLTQRKFIHVPDQALIEDFAAVNEQINRIYDEISHEKQTLEREKLAVEEALRLSLENQKALSDGKKIVGPTFEKFKKDLLLYLQQIDSTASVDYVADLLEIKPGEEAWQEAIEAYLGNQRFYLVVEPRFYMKALKYYQKVQQKQEVANIGIIHIDQLKKEKFTVHSSSLSTKLVVQNPILQPYIDYLLGRVVACETLEKLAHYQTAITKEAFLYKGFVTRKLAIKNLRLAVGRQALEKQRLEMMKLIQQQQAQIAQLENEIGQRQFLLKYEKKDKKTEQIVQEYVDQSKQKQQQAIVERLIEQLNKLDKSKLIALEIKIKELEDALEAVHNRVGEITNAKEELKQEIQIEESNKLPKKIKEILEQEKEYQKQTIDFHEKKNFETEYDEARQAYRKDDYKIFISNFENSLKRTENMIETSKADIITFVSNYNQKFSESLPVRVDQAFVYREVYEKYCESDLPEFTVQIRDAKKKAMQEFRYDFLGKLKSNIENLKRQVAEINDALKKQKFGEDI</sequence>
<feature type="coiled-coil region" evidence="2">
    <location>
        <begin position="234"/>
        <end position="338"/>
    </location>
</feature>
<reference evidence="5" key="1">
    <citation type="journal article" date="2019" name="Int. J. Syst. Evol. Microbiol.">
        <title>The Global Catalogue of Microorganisms (GCM) 10K type strain sequencing project: providing services to taxonomists for standard genome sequencing and annotation.</title>
        <authorList>
            <consortium name="The Broad Institute Genomics Platform"/>
            <consortium name="The Broad Institute Genome Sequencing Center for Infectious Disease"/>
            <person name="Wu L."/>
            <person name="Ma J."/>
        </authorList>
    </citation>
    <scope>NUCLEOTIDE SEQUENCE [LARGE SCALE GENOMIC DNA]</scope>
    <source>
        <strain evidence="5">CGMCC 1.19032</strain>
    </source>
</reference>
<evidence type="ECO:0000256" key="1">
    <source>
        <dbReference type="ARBA" id="ARBA00023054"/>
    </source>
</evidence>
<keyword evidence="1 2" id="KW-0175">Coiled coil</keyword>
<dbReference type="InterPro" id="IPR027417">
    <property type="entry name" value="P-loop_NTPase"/>
</dbReference>
<evidence type="ECO:0000313" key="5">
    <source>
        <dbReference type="Proteomes" id="UP001595969"/>
    </source>
</evidence>